<evidence type="ECO:0000256" key="10">
    <source>
        <dbReference type="ARBA" id="ARBA00035686"/>
    </source>
</evidence>
<feature type="transmembrane region" description="Helical" evidence="11">
    <location>
        <begin position="98"/>
        <end position="117"/>
    </location>
</feature>
<feature type="transmembrane region" description="Helical" evidence="11">
    <location>
        <begin position="12"/>
        <end position="31"/>
    </location>
</feature>
<feature type="transmembrane region" description="Helical" evidence="11">
    <location>
        <begin position="124"/>
        <end position="142"/>
    </location>
</feature>
<dbReference type="PANTHER" id="PTHR32196:SF32">
    <property type="entry name" value="XYLOSE TRANSPORT SYSTEM PERMEASE PROTEIN XYLH"/>
    <property type="match status" value="1"/>
</dbReference>
<keyword evidence="2" id="KW-0813">Transport</keyword>
<keyword evidence="3" id="KW-1003">Cell membrane</keyword>
<keyword evidence="7 11" id="KW-1133">Transmembrane helix</keyword>
<dbReference type="Proteomes" id="UP000264002">
    <property type="component" value="Unassembled WGS sequence"/>
</dbReference>
<comment type="caution">
    <text evidence="12">The sequence shown here is derived from an EMBL/GenBank/DDBJ whole genome shotgun (WGS) entry which is preliminary data.</text>
</comment>
<gene>
    <name evidence="12" type="ORF">DYP60_09820</name>
</gene>
<proteinExistence type="predicted"/>
<evidence type="ECO:0000256" key="9">
    <source>
        <dbReference type="ARBA" id="ARBA00035611"/>
    </source>
</evidence>
<keyword evidence="13" id="KW-1185">Reference proteome</keyword>
<feature type="transmembrane region" description="Helical" evidence="11">
    <location>
        <begin position="174"/>
        <end position="193"/>
    </location>
</feature>
<dbReference type="AlphaFoldDB" id="A0A372MGQ9"/>
<evidence type="ECO:0000256" key="4">
    <source>
        <dbReference type="ARBA" id="ARBA00022519"/>
    </source>
</evidence>
<feature type="transmembrane region" description="Helical" evidence="11">
    <location>
        <begin position="51"/>
        <end position="68"/>
    </location>
</feature>
<evidence type="ECO:0000313" key="12">
    <source>
        <dbReference type="EMBL" id="RFU94486.1"/>
    </source>
</evidence>
<evidence type="ECO:0000256" key="5">
    <source>
        <dbReference type="ARBA" id="ARBA00022597"/>
    </source>
</evidence>
<dbReference type="PANTHER" id="PTHR32196">
    <property type="entry name" value="ABC TRANSPORTER PERMEASE PROTEIN YPHD-RELATED-RELATED"/>
    <property type="match status" value="1"/>
</dbReference>
<keyword evidence="4" id="KW-0997">Cell inner membrane</keyword>
<protein>
    <recommendedName>
        <fullName evidence="10">Xylose transport system permease protein XylH</fullName>
    </recommendedName>
</protein>
<feature type="transmembrane region" description="Helical" evidence="11">
    <location>
        <begin position="214"/>
        <end position="236"/>
    </location>
</feature>
<sequence length="395" mass="42487">MSGLIAILKKNIRQYMMVIALAVAMVAFGLLTDGIFFRPVNLTNLVLQNSYVLILAVGMLLCTLTGNIDLSVGSMVCFIGALCGVMMVDLQWNPYLSIFLALLCGTLIGMWQGFWIAFVNVPPFIATLAGMLIFRGLGQVIMKGQTKAPFPEEFQMISSGYIPDPFGGATIGAVHLHVFTLLIGFLIVALITFSEIQKRKKQKEYAFDLLPTGIWLVKVIFIAAVLAAFTIVFAVYKGFPNVLILLGVLVVGYQFVASKTVQGRYIYALGGNRKAAELSGVKVKWVMFWIYTNMAILATVAAMVFTARLNSATPKAGQNFEMDAIAACYVGGSAVSGGVGTVIGAVVGGLFIGVLNNGMSIIGISTDWQQTIKGFILLSAVAFDLYSKSRSSKVA</sequence>
<feature type="transmembrane region" description="Helical" evidence="11">
    <location>
        <begin position="242"/>
        <end position="267"/>
    </location>
</feature>
<evidence type="ECO:0000256" key="6">
    <source>
        <dbReference type="ARBA" id="ARBA00022692"/>
    </source>
</evidence>
<evidence type="ECO:0000256" key="1">
    <source>
        <dbReference type="ARBA" id="ARBA00004651"/>
    </source>
</evidence>
<reference evidence="12 13" key="2">
    <citation type="submission" date="2018-09" db="EMBL/GenBank/DDBJ databases">
        <title>Genome of Sphaerochaeta halotolerans strain 4-11.</title>
        <authorList>
            <person name="Nazina T.N."/>
            <person name="Sokolova D.S."/>
        </authorList>
    </citation>
    <scope>NUCLEOTIDE SEQUENCE [LARGE SCALE GENOMIC DNA]</scope>
    <source>
        <strain evidence="12 13">4-11</strain>
    </source>
</reference>
<dbReference type="Pfam" id="PF02653">
    <property type="entry name" value="BPD_transp_2"/>
    <property type="match status" value="1"/>
</dbReference>
<evidence type="ECO:0000256" key="11">
    <source>
        <dbReference type="SAM" id="Phobius"/>
    </source>
</evidence>
<evidence type="ECO:0000256" key="7">
    <source>
        <dbReference type="ARBA" id="ARBA00022989"/>
    </source>
</evidence>
<comment type="subcellular location">
    <subcellularLocation>
        <location evidence="1">Cell membrane</location>
        <topology evidence="1">Multi-pass membrane protein</topology>
    </subcellularLocation>
</comment>
<evidence type="ECO:0000313" key="13">
    <source>
        <dbReference type="Proteomes" id="UP000264002"/>
    </source>
</evidence>
<keyword evidence="5" id="KW-0762">Sugar transport</keyword>
<dbReference type="NCBIfam" id="NF040906">
    <property type="entry name" value="GguB"/>
    <property type="match status" value="1"/>
</dbReference>
<comment type="function">
    <text evidence="9">Part of the binding-protein-dependent transport system for D-xylose. Probably responsible for the translocation of the substrate across the membrane.</text>
</comment>
<feature type="transmembrane region" description="Helical" evidence="11">
    <location>
        <begin position="288"/>
        <end position="309"/>
    </location>
</feature>
<keyword evidence="8 11" id="KW-0472">Membrane</keyword>
<evidence type="ECO:0000256" key="2">
    <source>
        <dbReference type="ARBA" id="ARBA00022448"/>
    </source>
</evidence>
<dbReference type="EMBL" id="QUWK01000009">
    <property type="protein sequence ID" value="RFU94486.1"/>
    <property type="molecule type" value="Genomic_DNA"/>
</dbReference>
<dbReference type="GO" id="GO:0005886">
    <property type="term" value="C:plasma membrane"/>
    <property type="evidence" value="ECO:0007669"/>
    <property type="project" value="UniProtKB-SubCell"/>
</dbReference>
<evidence type="ECO:0000256" key="8">
    <source>
        <dbReference type="ARBA" id="ARBA00023136"/>
    </source>
</evidence>
<accession>A0A372MGQ9</accession>
<keyword evidence="6 11" id="KW-0812">Transmembrane</keyword>
<feature type="transmembrane region" description="Helical" evidence="11">
    <location>
        <begin position="329"/>
        <end position="355"/>
    </location>
</feature>
<organism evidence="12 13">
    <name type="scientific">Sphaerochaeta halotolerans</name>
    <dbReference type="NCBI Taxonomy" id="2293840"/>
    <lineage>
        <taxon>Bacteria</taxon>
        <taxon>Pseudomonadati</taxon>
        <taxon>Spirochaetota</taxon>
        <taxon>Spirochaetia</taxon>
        <taxon>Spirochaetales</taxon>
        <taxon>Sphaerochaetaceae</taxon>
        <taxon>Sphaerochaeta</taxon>
    </lineage>
</organism>
<dbReference type="InterPro" id="IPR001851">
    <property type="entry name" value="ABC_transp_permease"/>
</dbReference>
<name>A0A372MGQ9_9SPIR</name>
<dbReference type="CDD" id="cd06579">
    <property type="entry name" value="TM_PBP1_transp_AraH_like"/>
    <property type="match status" value="1"/>
</dbReference>
<reference evidence="13" key="1">
    <citation type="submission" date="2018-08" db="EMBL/GenBank/DDBJ databases">
        <authorList>
            <person name="Grouzdev D.S."/>
            <person name="Krutkina M.S."/>
        </authorList>
    </citation>
    <scope>NUCLEOTIDE SEQUENCE [LARGE SCALE GENOMIC DNA]</scope>
    <source>
        <strain evidence="13">4-11</strain>
    </source>
</reference>
<dbReference type="GO" id="GO:0022857">
    <property type="term" value="F:transmembrane transporter activity"/>
    <property type="evidence" value="ECO:0007669"/>
    <property type="project" value="InterPro"/>
</dbReference>
<evidence type="ECO:0000256" key="3">
    <source>
        <dbReference type="ARBA" id="ARBA00022475"/>
    </source>
</evidence>